<keyword evidence="3" id="KW-1185">Reference proteome</keyword>
<dbReference type="Proteomes" id="UP000176005">
    <property type="component" value="Unassembled WGS sequence"/>
</dbReference>
<evidence type="ECO:0000313" key="3">
    <source>
        <dbReference type="Proteomes" id="UP000176005"/>
    </source>
</evidence>
<accession>A0A1E7L5P3</accession>
<reference evidence="2 3" key="1">
    <citation type="journal article" date="2016" name="Front. Microbiol.">
        <title>Comparative Genomics Analysis of Streptomyces Species Reveals Their Adaptation to the Marine Environment and Their Diversity at the Genomic Level.</title>
        <authorList>
            <person name="Tian X."/>
            <person name="Zhang Z."/>
            <person name="Yang T."/>
            <person name="Chen M."/>
            <person name="Li J."/>
            <person name="Chen F."/>
            <person name="Yang J."/>
            <person name="Li W."/>
            <person name="Zhang B."/>
            <person name="Zhang Z."/>
            <person name="Wu J."/>
            <person name="Zhang C."/>
            <person name="Long L."/>
            <person name="Xiao J."/>
        </authorList>
    </citation>
    <scope>NUCLEOTIDE SEQUENCE [LARGE SCALE GENOMIC DNA]</scope>
    <source>
        <strain evidence="2 3">SCSIO 10429</strain>
    </source>
</reference>
<proteinExistence type="predicted"/>
<comment type="caution">
    <text evidence="2">The sequence shown here is derived from an EMBL/GenBank/DDBJ whole genome shotgun (WGS) entry which is preliminary data.</text>
</comment>
<protein>
    <submittedName>
        <fullName evidence="2">Uncharacterized protein</fullName>
    </submittedName>
</protein>
<organism evidence="2 3">
    <name type="scientific">Streptomyces nanshensis</name>
    <dbReference type="NCBI Taxonomy" id="518642"/>
    <lineage>
        <taxon>Bacteria</taxon>
        <taxon>Bacillati</taxon>
        <taxon>Actinomycetota</taxon>
        <taxon>Actinomycetes</taxon>
        <taxon>Kitasatosporales</taxon>
        <taxon>Streptomycetaceae</taxon>
        <taxon>Streptomyces</taxon>
    </lineage>
</organism>
<evidence type="ECO:0000256" key="1">
    <source>
        <dbReference type="SAM" id="MobiDB-lite"/>
    </source>
</evidence>
<feature type="compositionally biased region" description="Basic and acidic residues" evidence="1">
    <location>
        <begin position="63"/>
        <end position="76"/>
    </location>
</feature>
<sequence>MARDIGMAEDASLYRAVITKTYADGATYTHYEGPYAKPGQARGRVSFWRRHFQKTKPGASADGHIEECRPQWRRVAEPSSRPRT</sequence>
<dbReference type="EMBL" id="LJGW01000218">
    <property type="protein sequence ID" value="OEV11516.1"/>
    <property type="molecule type" value="Genomic_DNA"/>
</dbReference>
<name>A0A1E7L5P3_9ACTN</name>
<dbReference type="AlphaFoldDB" id="A0A1E7L5P3"/>
<feature type="region of interest" description="Disordered" evidence="1">
    <location>
        <begin position="56"/>
        <end position="84"/>
    </location>
</feature>
<dbReference type="RefSeq" id="WP_070016924.1">
    <property type="nucleotide sequence ID" value="NZ_LJGW01000218.1"/>
</dbReference>
<gene>
    <name evidence="2" type="ORF">AN218_12490</name>
</gene>
<evidence type="ECO:0000313" key="2">
    <source>
        <dbReference type="EMBL" id="OEV11516.1"/>
    </source>
</evidence>